<dbReference type="Proteomes" id="UP000479000">
    <property type="component" value="Unassembled WGS sequence"/>
</dbReference>
<dbReference type="AlphaFoldDB" id="A0A6H5G7H0"/>
<feature type="non-terminal residue" evidence="1">
    <location>
        <position position="376"/>
    </location>
</feature>
<protein>
    <submittedName>
        <fullName evidence="1">Uncharacterized protein</fullName>
    </submittedName>
</protein>
<name>A0A6H5G7H0_9HEMI</name>
<gene>
    <name evidence="1" type="ORF">NTEN_LOCUS4462</name>
</gene>
<reference evidence="1 2" key="1">
    <citation type="submission" date="2020-02" db="EMBL/GenBank/DDBJ databases">
        <authorList>
            <person name="Ferguson B K."/>
        </authorList>
    </citation>
    <scope>NUCLEOTIDE SEQUENCE [LARGE SCALE GENOMIC DNA]</scope>
</reference>
<sequence length="376" mass="41604">MSKYLNESLTREGVDGLPLFELGGPAPKPPPPVTLTRVVTRPATRTASTFAFVRSLYMKYDSFQKYNNSLQSAICSAPTVSISQLCNSRPSPGGTASPATIWNMKNETFDFIESLGLGQGVAPSSQPLICGIGNLPTYDRGICQDQTAYKHPQGRKQRRRQLRGWPGVRKYFAQSDRFTDSRQTLEVRDQLLQQQVSLSIFFFISIMSENTHSITSISAFSNLAEQNGLLILPSKPPRAAEGSVRGRRLNFPAAIKILKSILEELAPRGPSIVVGLCSWSISVPLIQNLDCFFGCSSKMLSLCRETVEDGRTLARTRQMSAGCGTGKFELSRALSTSMFKTDISGFSVKFPVRQVYTRNQKSTLEYRYCCSSTIKN</sequence>
<proteinExistence type="predicted"/>
<accession>A0A6H5G7H0</accession>
<dbReference type="EMBL" id="CADCXU010006624">
    <property type="protein sequence ID" value="CAA9998171.1"/>
    <property type="molecule type" value="Genomic_DNA"/>
</dbReference>
<evidence type="ECO:0000313" key="1">
    <source>
        <dbReference type="EMBL" id="CAA9998171.1"/>
    </source>
</evidence>
<organism evidence="1 2">
    <name type="scientific">Nesidiocoris tenuis</name>
    <dbReference type="NCBI Taxonomy" id="355587"/>
    <lineage>
        <taxon>Eukaryota</taxon>
        <taxon>Metazoa</taxon>
        <taxon>Ecdysozoa</taxon>
        <taxon>Arthropoda</taxon>
        <taxon>Hexapoda</taxon>
        <taxon>Insecta</taxon>
        <taxon>Pterygota</taxon>
        <taxon>Neoptera</taxon>
        <taxon>Paraneoptera</taxon>
        <taxon>Hemiptera</taxon>
        <taxon>Heteroptera</taxon>
        <taxon>Panheteroptera</taxon>
        <taxon>Cimicomorpha</taxon>
        <taxon>Miridae</taxon>
        <taxon>Dicyphina</taxon>
        <taxon>Nesidiocoris</taxon>
    </lineage>
</organism>
<evidence type="ECO:0000313" key="2">
    <source>
        <dbReference type="Proteomes" id="UP000479000"/>
    </source>
</evidence>
<keyword evidence="2" id="KW-1185">Reference proteome</keyword>